<organism evidence="1 2">
    <name type="scientific">Nonomuraea pusilla</name>
    <dbReference type="NCBI Taxonomy" id="46177"/>
    <lineage>
        <taxon>Bacteria</taxon>
        <taxon>Bacillati</taxon>
        <taxon>Actinomycetota</taxon>
        <taxon>Actinomycetes</taxon>
        <taxon>Streptosporangiales</taxon>
        <taxon>Streptosporangiaceae</taxon>
        <taxon>Nonomuraea</taxon>
    </lineage>
</organism>
<reference evidence="1 2" key="1">
    <citation type="submission" date="2016-10" db="EMBL/GenBank/DDBJ databases">
        <authorList>
            <person name="de Groot N.N."/>
        </authorList>
    </citation>
    <scope>NUCLEOTIDE SEQUENCE [LARGE SCALE GENOMIC DNA]</scope>
    <source>
        <strain evidence="1 2">DSM 43357</strain>
    </source>
</reference>
<protein>
    <recommendedName>
        <fullName evidence="3">Tetratricopeptide repeat-containing protein</fullName>
    </recommendedName>
</protein>
<evidence type="ECO:0008006" key="3">
    <source>
        <dbReference type="Google" id="ProtNLM"/>
    </source>
</evidence>
<dbReference type="InterPro" id="IPR011990">
    <property type="entry name" value="TPR-like_helical_dom_sf"/>
</dbReference>
<dbReference type="RefSeq" id="WP_091104652.1">
    <property type="nucleotide sequence ID" value="NZ_FOBF01000022.1"/>
</dbReference>
<dbReference type="AlphaFoldDB" id="A0A1H8DZT0"/>
<dbReference type="EMBL" id="FOBF01000022">
    <property type="protein sequence ID" value="SEN12364.1"/>
    <property type="molecule type" value="Genomic_DNA"/>
</dbReference>
<evidence type="ECO:0000313" key="1">
    <source>
        <dbReference type="EMBL" id="SEN12364.1"/>
    </source>
</evidence>
<accession>A0A1H8DZT0</accession>
<gene>
    <name evidence="1" type="ORF">SAMN05660976_06851</name>
</gene>
<keyword evidence="2" id="KW-1185">Reference proteome</keyword>
<dbReference type="STRING" id="46177.SAMN05660976_06851"/>
<name>A0A1H8DZT0_9ACTN</name>
<dbReference type="Gene3D" id="1.25.40.10">
    <property type="entry name" value="Tetratricopeptide repeat domain"/>
    <property type="match status" value="1"/>
</dbReference>
<dbReference type="OrthoDB" id="3373592at2"/>
<proteinExistence type="predicted"/>
<dbReference type="SUPFAM" id="SSF48452">
    <property type="entry name" value="TPR-like"/>
    <property type="match status" value="1"/>
</dbReference>
<evidence type="ECO:0000313" key="2">
    <source>
        <dbReference type="Proteomes" id="UP000198953"/>
    </source>
</evidence>
<sequence length="234" mass="25328">MTEDDATRRHAVPDDRIRQAARLYERAVFGGEAEALEPASRVLDAVEADLALARGRVAHARFLQGGEEDPAEPALFQQALRLYQRLGDTRGEAESLFWTGCYHQVVRGDDDTAVPLLERSRELAARTADPLTASYALRHLGIAHHRAGRLAQARACLEESTRLRRELGFLPGVAANLVGLTYLAVQEGRRDDAVALAAEAGELAAGSGAHGVMRDVEEARAALELPPAVRPNPS</sequence>
<dbReference type="Pfam" id="PF13424">
    <property type="entry name" value="TPR_12"/>
    <property type="match status" value="1"/>
</dbReference>
<dbReference type="Proteomes" id="UP000198953">
    <property type="component" value="Unassembled WGS sequence"/>
</dbReference>